<reference evidence="1" key="2">
    <citation type="submission" date="2025-09" db="UniProtKB">
        <authorList>
            <consortium name="EnsemblPlants"/>
        </authorList>
    </citation>
    <scope>IDENTIFICATION</scope>
</reference>
<accession>A0ACD5V0Q0</accession>
<keyword evidence="2" id="KW-1185">Reference proteome</keyword>
<name>A0ACD5V0Q0_AVESA</name>
<dbReference type="EnsemblPlants" id="AVESA.00010b.r2.2DG0353870.1">
    <property type="protein sequence ID" value="AVESA.00010b.r2.2DG0353870.1.CDS.1"/>
    <property type="gene ID" value="AVESA.00010b.r2.2DG0353870"/>
</dbReference>
<dbReference type="Proteomes" id="UP001732700">
    <property type="component" value="Chromosome 2D"/>
</dbReference>
<reference evidence="1" key="1">
    <citation type="submission" date="2021-05" db="EMBL/GenBank/DDBJ databases">
        <authorList>
            <person name="Scholz U."/>
            <person name="Mascher M."/>
            <person name="Fiebig A."/>
        </authorList>
    </citation>
    <scope>NUCLEOTIDE SEQUENCE [LARGE SCALE GENOMIC DNA]</scope>
</reference>
<protein>
    <submittedName>
        <fullName evidence="1">Uncharacterized protein</fullName>
    </submittedName>
</protein>
<evidence type="ECO:0000313" key="1">
    <source>
        <dbReference type="EnsemblPlants" id="AVESA.00010b.r2.2DG0353870.1.CDS.1"/>
    </source>
</evidence>
<proteinExistence type="predicted"/>
<organism evidence="1 2">
    <name type="scientific">Avena sativa</name>
    <name type="common">Oat</name>
    <dbReference type="NCBI Taxonomy" id="4498"/>
    <lineage>
        <taxon>Eukaryota</taxon>
        <taxon>Viridiplantae</taxon>
        <taxon>Streptophyta</taxon>
        <taxon>Embryophyta</taxon>
        <taxon>Tracheophyta</taxon>
        <taxon>Spermatophyta</taxon>
        <taxon>Magnoliopsida</taxon>
        <taxon>Liliopsida</taxon>
        <taxon>Poales</taxon>
        <taxon>Poaceae</taxon>
        <taxon>BOP clade</taxon>
        <taxon>Pooideae</taxon>
        <taxon>Poodae</taxon>
        <taxon>Poeae</taxon>
        <taxon>Poeae Chloroplast Group 1 (Aveneae type)</taxon>
        <taxon>Aveninae</taxon>
        <taxon>Avena</taxon>
    </lineage>
</organism>
<evidence type="ECO:0000313" key="2">
    <source>
        <dbReference type="Proteomes" id="UP001732700"/>
    </source>
</evidence>
<sequence>MKTIMQVLFLLPFLQLLIISIPCISIDPTQLVYDVEGKEITSDFDHYVLPANRGNGGGLTYVPSGLRCLNFVAQESNSTLFGKPLVLTPLKASANFSIHLSSDVFIEFNEFNTFCTKRVDWHITNRLPESSPAQHQHVAAGNEDGVKSFGVFRIEKHDANMVGYKLVSCVGKTPCRDQGLFAYKDKTWLTISDNPFMVVFKKAHSFVSSLA</sequence>